<feature type="region of interest" description="Disordered" evidence="1">
    <location>
        <begin position="470"/>
        <end position="507"/>
    </location>
</feature>
<dbReference type="SUPFAM" id="SSF53300">
    <property type="entry name" value="vWA-like"/>
    <property type="match status" value="1"/>
</dbReference>
<dbReference type="SMART" id="SM00327">
    <property type="entry name" value="VWA"/>
    <property type="match status" value="1"/>
</dbReference>
<dbReference type="Proteomes" id="UP001607151">
    <property type="component" value="Unassembled WGS sequence"/>
</dbReference>
<evidence type="ECO:0000259" key="3">
    <source>
        <dbReference type="PROSITE" id="PS50234"/>
    </source>
</evidence>
<accession>A0ABW7J137</accession>
<reference evidence="4 5" key="1">
    <citation type="submission" date="2024-10" db="EMBL/GenBank/DDBJ databases">
        <authorList>
            <person name="Yibar A."/>
            <person name="Saticioglu I.B."/>
            <person name="Duman M."/>
            <person name="Ajmi N."/>
            <person name="Gurler F."/>
            <person name="Ay H."/>
            <person name="Onuk E."/>
            <person name="Guler S."/>
            <person name="Romalde J.L."/>
        </authorList>
    </citation>
    <scope>NUCLEOTIDE SEQUENCE [LARGE SCALE GENOMIC DNA]</scope>
    <source>
        <strain evidence="4 5">14-MA-B</strain>
    </source>
</reference>
<keyword evidence="2" id="KW-1133">Transmembrane helix</keyword>
<proteinExistence type="predicted"/>
<feature type="transmembrane region" description="Helical" evidence="2">
    <location>
        <begin position="71"/>
        <end position="88"/>
    </location>
</feature>
<evidence type="ECO:0000313" key="4">
    <source>
        <dbReference type="EMBL" id="MFH0266859.1"/>
    </source>
</evidence>
<dbReference type="Pfam" id="PF13519">
    <property type="entry name" value="VWA_2"/>
    <property type="match status" value="1"/>
</dbReference>
<dbReference type="EMBL" id="JBIHSN010000003">
    <property type="protein sequence ID" value="MFH0266859.1"/>
    <property type="molecule type" value="Genomic_DNA"/>
</dbReference>
<dbReference type="PANTHER" id="PTHR22550:SF14">
    <property type="entry name" value="VWFA DOMAIN-CONTAINING PROTEIN"/>
    <property type="match status" value="1"/>
</dbReference>
<dbReference type="InterPro" id="IPR002035">
    <property type="entry name" value="VWF_A"/>
</dbReference>
<dbReference type="Gene3D" id="3.40.50.410">
    <property type="entry name" value="von Willebrand factor, type A domain"/>
    <property type="match status" value="1"/>
</dbReference>
<evidence type="ECO:0000256" key="2">
    <source>
        <dbReference type="SAM" id="Phobius"/>
    </source>
</evidence>
<protein>
    <submittedName>
        <fullName evidence="4">VWA domain-containing protein</fullName>
    </submittedName>
</protein>
<comment type="caution">
    <text evidence="4">The sequence shown here is derived from an EMBL/GenBank/DDBJ whole genome shotgun (WGS) entry which is preliminary data.</text>
</comment>
<dbReference type="PANTHER" id="PTHR22550">
    <property type="entry name" value="SPORE GERMINATION PROTEIN"/>
    <property type="match status" value="1"/>
</dbReference>
<organism evidence="4 5">
    <name type="scientific">Vibrio rumoiensis</name>
    <dbReference type="NCBI Taxonomy" id="76258"/>
    <lineage>
        <taxon>Bacteria</taxon>
        <taxon>Pseudomonadati</taxon>
        <taxon>Pseudomonadota</taxon>
        <taxon>Gammaproteobacteria</taxon>
        <taxon>Vibrionales</taxon>
        <taxon>Vibrionaceae</taxon>
        <taxon>Vibrio</taxon>
    </lineage>
</organism>
<sequence>MFDSLVWQQLLSQFHFIRPWWLLGFLPLGMLWFLRWRNEQQPQWADVLPEHLRKVLTIGEHGWKKQLPLKALALCIAIGVLICAGPTWKREASPFGEDKAEMVVVLDNSESMLETDLPPSRLERAKQKIRDLLDLRAGGKTGLVVYAGSAHTAMPLTQDSAVFTPFLTAISPDIMPEAGKFADKALPIIDQLLKGKLGGTVLLVTDGVTPQAIDAYATFFQNKPYQLLILAAGNPELVVNNPIDMRSLETLASETGGRLVTTSVDDRDLQELNRAIERHMQLNGESAMPWKDMSHSLIIVLAALTLLWFRKGWLVQWCLIGALSLSFLPLPAQASVYSQAEKAPATQHITTWQRVSQWWVDLWLTPDQQGQRYFNDLNYLEAAKHFNDPMRKGIAYYYASEFKLAQSEFIEANSDLGWYYAASALARQREYVAARNLLRQLSEKPDIDPRLLKDIQNNLQVMESIVEDVNRTSESQTGSLDGPEESKELGNQPKTGDGAEEQVSSQLMKKETLNAEQILGSDELADKWLKKVDADPKHFLSRKFMLQLQQPAPSATPVEDAQE</sequence>
<dbReference type="InterPro" id="IPR050768">
    <property type="entry name" value="UPF0353/GerABKA_families"/>
</dbReference>
<dbReference type="InterPro" id="IPR036465">
    <property type="entry name" value="vWFA_dom_sf"/>
</dbReference>
<dbReference type="RefSeq" id="WP_394608474.1">
    <property type="nucleotide sequence ID" value="NZ_JBIHSJ010000004.1"/>
</dbReference>
<name>A0ABW7J137_9VIBR</name>
<feature type="domain" description="VWFA" evidence="3">
    <location>
        <begin position="101"/>
        <end position="276"/>
    </location>
</feature>
<gene>
    <name evidence="4" type="ORF">ACGRQ9_15535</name>
</gene>
<keyword evidence="5" id="KW-1185">Reference proteome</keyword>
<keyword evidence="2" id="KW-0812">Transmembrane</keyword>
<keyword evidence="2" id="KW-0472">Membrane</keyword>
<dbReference type="PROSITE" id="PS50234">
    <property type="entry name" value="VWFA"/>
    <property type="match status" value="1"/>
</dbReference>
<evidence type="ECO:0000256" key="1">
    <source>
        <dbReference type="SAM" id="MobiDB-lite"/>
    </source>
</evidence>
<feature type="transmembrane region" description="Helical" evidence="2">
    <location>
        <begin position="20"/>
        <end position="36"/>
    </location>
</feature>
<evidence type="ECO:0000313" key="5">
    <source>
        <dbReference type="Proteomes" id="UP001607151"/>
    </source>
</evidence>